<feature type="transmembrane region" description="Helical" evidence="8">
    <location>
        <begin position="217"/>
        <end position="237"/>
    </location>
</feature>
<evidence type="ECO:0000256" key="2">
    <source>
        <dbReference type="ARBA" id="ARBA00007362"/>
    </source>
</evidence>
<feature type="transmembrane region" description="Helical" evidence="8">
    <location>
        <begin position="277"/>
        <end position="296"/>
    </location>
</feature>
<feature type="transmembrane region" description="Helical" evidence="8">
    <location>
        <begin position="244"/>
        <end position="265"/>
    </location>
</feature>
<evidence type="ECO:0000313" key="10">
    <source>
        <dbReference type="Proteomes" id="UP000193427"/>
    </source>
</evidence>
<evidence type="ECO:0000256" key="6">
    <source>
        <dbReference type="ARBA" id="ARBA00022989"/>
    </source>
</evidence>
<evidence type="ECO:0000256" key="1">
    <source>
        <dbReference type="ARBA" id="ARBA00004651"/>
    </source>
</evidence>
<dbReference type="OrthoDB" id="3250831at2"/>
<feature type="transmembrane region" description="Helical" evidence="8">
    <location>
        <begin position="186"/>
        <end position="205"/>
    </location>
</feature>
<evidence type="ECO:0000256" key="7">
    <source>
        <dbReference type="ARBA" id="ARBA00023136"/>
    </source>
</evidence>
<keyword evidence="3" id="KW-0813">Transport</keyword>
<evidence type="ECO:0000256" key="4">
    <source>
        <dbReference type="ARBA" id="ARBA00022475"/>
    </source>
</evidence>
<keyword evidence="4" id="KW-1003">Cell membrane</keyword>
<evidence type="ECO:0000256" key="8">
    <source>
        <dbReference type="SAM" id="Phobius"/>
    </source>
</evidence>
<dbReference type="GO" id="GO:0005886">
    <property type="term" value="C:plasma membrane"/>
    <property type="evidence" value="ECO:0007669"/>
    <property type="project" value="UniProtKB-SubCell"/>
</dbReference>
<keyword evidence="5 8" id="KW-0812">Transmembrane</keyword>
<comment type="subcellular location">
    <subcellularLocation>
        <location evidence="1">Cell membrane</location>
        <topology evidence="1">Multi-pass membrane protein</topology>
    </subcellularLocation>
</comment>
<reference evidence="9 10" key="1">
    <citation type="submission" date="2016-04" db="EMBL/GenBank/DDBJ databases">
        <title>Complete genome sequence of natural rubber-degrading, novel Gram-negative bacterium, Rhizobacter gummiphilus strain NS21.</title>
        <authorList>
            <person name="Tabata M."/>
            <person name="Kasai D."/>
            <person name="Fukuda M."/>
        </authorList>
    </citation>
    <scope>NUCLEOTIDE SEQUENCE [LARGE SCALE GENOMIC DNA]</scope>
    <source>
        <strain evidence="9 10">NS21</strain>
    </source>
</reference>
<dbReference type="SUPFAM" id="SSF103481">
    <property type="entry name" value="Multidrug resistance efflux transporter EmrE"/>
    <property type="match status" value="1"/>
</dbReference>
<dbReference type="Proteomes" id="UP000193427">
    <property type="component" value="Chromosome"/>
</dbReference>
<evidence type="ECO:0000256" key="3">
    <source>
        <dbReference type="ARBA" id="ARBA00022448"/>
    </source>
</evidence>
<dbReference type="AlphaFoldDB" id="A0A1W6LHK9"/>
<feature type="transmembrane region" description="Helical" evidence="8">
    <location>
        <begin position="42"/>
        <end position="59"/>
    </location>
</feature>
<dbReference type="EMBL" id="CP015118">
    <property type="protein sequence ID" value="ARN23703.1"/>
    <property type="molecule type" value="Genomic_DNA"/>
</dbReference>
<dbReference type="KEGG" id="rgu:A4W93_03260"/>
<keyword evidence="6 8" id="KW-1133">Transmembrane helix</keyword>
<organism evidence="9 10">
    <name type="scientific">Piscinibacter gummiphilus</name>
    <dbReference type="NCBI Taxonomy" id="946333"/>
    <lineage>
        <taxon>Bacteria</taxon>
        <taxon>Pseudomonadati</taxon>
        <taxon>Pseudomonadota</taxon>
        <taxon>Betaproteobacteria</taxon>
        <taxon>Burkholderiales</taxon>
        <taxon>Sphaerotilaceae</taxon>
        <taxon>Piscinibacter</taxon>
    </lineage>
</organism>
<feature type="transmembrane region" description="Helical" evidence="8">
    <location>
        <begin position="158"/>
        <end position="174"/>
    </location>
</feature>
<sequence length="303" mass="32863">MPVPSGHPTSRGVVLSVTSTTLFAGLYFYATLLRPLTGIEIFGWRMLLTLPCVTLFLMLTGQWGRVVDVFARVRRNPALILGLMASSALLGVQLWLFLWAPLNGAALQVSLGYFLLPLSMLAVGRWLYGDRLTALQTAAALAAAFGVGHEILRIGMPSWQALLVAIGLPVYFVLRRKLGTDHLGGLWFDMAFTVPVAAWCVLGHGDVARDFAEAPRLLVLIPLLAVISATAFMCYTVSSRLLSFSLFGLLGYVEPVLMLMVSLVLGERVQPDEWLTYVPIWGAVVLLVVDGALHVARTAAGRG</sequence>
<dbReference type="InterPro" id="IPR037185">
    <property type="entry name" value="EmrE-like"/>
</dbReference>
<accession>A0A1W6LHK9</accession>
<name>A0A1W6LHK9_9BURK</name>
<keyword evidence="10" id="KW-1185">Reference proteome</keyword>
<evidence type="ECO:0000256" key="5">
    <source>
        <dbReference type="ARBA" id="ARBA00022692"/>
    </source>
</evidence>
<dbReference type="NCBIfam" id="TIGR00688">
    <property type="entry name" value="rarD"/>
    <property type="match status" value="1"/>
</dbReference>
<dbReference type="STRING" id="946333.A4W93_03260"/>
<feature type="transmembrane region" description="Helical" evidence="8">
    <location>
        <begin position="12"/>
        <end position="30"/>
    </location>
</feature>
<proteinExistence type="inferred from homology"/>
<feature type="transmembrane region" description="Helical" evidence="8">
    <location>
        <begin position="105"/>
        <end position="127"/>
    </location>
</feature>
<gene>
    <name evidence="9" type="ORF">A4W93_03260</name>
</gene>
<dbReference type="InterPro" id="IPR004626">
    <property type="entry name" value="RarD"/>
</dbReference>
<feature type="transmembrane region" description="Helical" evidence="8">
    <location>
        <begin position="79"/>
        <end position="99"/>
    </location>
</feature>
<keyword evidence="7 8" id="KW-0472">Membrane</keyword>
<evidence type="ECO:0000313" key="9">
    <source>
        <dbReference type="EMBL" id="ARN23703.1"/>
    </source>
</evidence>
<comment type="similarity">
    <text evidence="2">Belongs to the EamA transporter family.</text>
</comment>
<protein>
    <submittedName>
        <fullName evidence="9">Chemotaxis protein</fullName>
    </submittedName>
</protein>